<evidence type="ECO:0000313" key="2">
    <source>
        <dbReference type="Proteomes" id="UP000245207"/>
    </source>
</evidence>
<accession>A0A2U1M0L0</accession>
<comment type="caution">
    <text evidence="1">The sequence shown here is derived from an EMBL/GenBank/DDBJ whole genome shotgun (WGS) entry which is preliminary data.</text>
</comment>
<gene>
    <name evidence="1" type="ORF">CTI12_AA432920</name>
</gene>
<proteinExistence type="predicted"/>
<dbReference type="OrthoDB" id="1739305at2759"/>
<protein>
    <submittedName>
        <fullName evidence="1">CWC16 protein</fullName>
    </submittedName>
</protein>
<organism evidence="1 2">
    <name type="scientific">Artemisia annua</name>
    <name type="common">Sweet wormwood</name>
    <dbReference type="NCBI Taxonomy" id="35608"/>
    <lineage>
        <taxon>Eukaryota</taxon>
        <taxon>Viridiplantae</taxon>
        <taxon>Streptophyta</taxon>
        <taxon>Embryophyta</taxon>
        <taxon>Tracheophyta</taxon>
        <taxon>Spermatophyta</taxon>
        <taxon>Magnoliopsida</taxon>
        <taxon>eudicotyledons</taxon>
        <taxon>Gunneridae</taxon>
        <taxon>Pentapetalae</taxon>
        <taxon>asterids</taxon>
        <taxon>campanulids</taxon>
        <taxon>Asterales</taxon>
        <taxon>Asteraceae</taxon>
        <taxon>Asteroideae</taxon>
        <taxon>Anthemideae</taxon>
        <taxon>Artemisiinae</taxon>
        <taxon>Artemisia</taxon>
    </lineage>
</organism>
<dbReference type="Proteomes" id="UP000245207">
    <property type="component" value="Unassembled WGS sequence"/>
</dbReference>
<dbReference type="EMBL" id="PKPP01006964">
    <property type="protein sequence ID" value="PWA54789.1"/>
    <property type="molecule type" value="Genomic_DNA"/>
</dbReference>
<evidence type="ECO:0000313" key="1">
    <source>
        <dbReference type="EMBL" id="PWA54789.1"/>
    </source>
</evidence>
<dbReference type="STRING" id="35608.A0A2U1M0L0"/>
<name>A0A2U1M0L0_ARTAN</name>
<keyword evidence="2" id="KW-1185">Reference proteome</keyword>
<reference evidence="1 2" key="1">
    <citation type="journal article" date="2018" name="Mol. Plant">
        <title>The genome of Artemisia annua provides insight into the evolution of Asteraceae family and artemisinin biosynthesis.</title>
        <authorList>
            <person name="Shen Q."/>
            <person name="Zhang L."/>
            <person name="Liao Z."/>
            <person name="Wang S."/>
            <person name="Yan T."/>
            <person name="Shi P."/>
            <person name="Liu M."/>
            <person name="Fu X."/>
            <person name="Pan Q."/>
            <person name="Wang Y."/>
            <person name="Lv Z."/>
            <person name="Lu X."/>
            <person name="Zhang F."/>
            <person name="Jiang W."/>
            <person name="Ma Y."/>
            <person name="Chen M."/>
            <person name="Hao X."/>
            <person name="Li L."/>
            <person name="Tang Y."/>
            <person name="Lv G."/>
            <person name="Zhou Y."/>
            <person name="Sun X."/>
            <person name="Brodelius P.E."/>
            <person name="Rose J.K.C."/>
            <person name="Tang K."/>
        </authorList>
    </citation>
    <scope>NUCLEOTIDE SEQUENCE [LARGE SCALE GENOMIC DNA]</scope>
    <source>
        <strain evidence="2">cv. Huhao1</strain>
        <tissue evidence="1">Leaf</tissue>
    </source>
</reference>
<sequence>MCRKGYLCIEAFGGFGYGLMNGCTPLAYLHAQDYWPGLHLWTWVRMHYVIHEEWYITSYMKSEKCIVKGTRKESRALWESLQWGLAAGMYSGLTYGLREARGVHDWEQKKRVAKEKVTARKMGLGVRLLPTSKEDFASAKRVKFSSKFNKNRDDKRALIKSHLSSQIRLIHPIQKEWNVRRRKEEINAASASKLLSGGFKLSS</sequence>
<dbReference type="AlphaFoldDB" id="A0A2U1M0L0"/>